<dbReference type="PANTHER" id="PTHR43903">
    <property type="entry name" value="NEUROLIGIN"/>
    <property type="match status" value="1"/>
</dbReference>
<evidence type="ECO:0000256" key="3">
    <source>
        <dbReference type="SAM" id="SignalP"/>
    </source>
</evidence>
<keyword evidence="6" id="KW-1185">Reference proteome</keyword>
<dbReference type="SUPFAM" id="SSF53474">
    <property type="entry name" value="alpha/beta-Hydrolases"/>
    <property type="match status" value="1"/>
</dbReference>
<protein>
    <submittedName>
        <fullName evidence="5">Neuroligin-4</fullName>
    </submittedName>
</protein>
<dbReference type="EMBL" id="JAFHDT010000004">
    <property type="protein sequence ID" value="KAI7810819.1"/>
    <property type="molecule type" value="Genomic_DNA"/>
</dbReference>
<dbReference type="FunFam" id="3.40.50.1820:FF:000379">
    <property type="entry name" value="Neuroligin 1"/>
    <property type="match status" value="1"/>
</dbReference>
<evidence type="ECO:0000259" key="4">
    <source>
        <dbReference type="Pfam" id="PF00135"/>
    </source>
</evidence>
<dbReference type="Proteomes" id="UP001059041">
    <property type="component" value="Linkage Group LG4"/>
</dbReference>
<organism evidence="5 6">
    <name type="scientific">Triplophysa rosa</name>
    <name type="common">Cave loach</name>
    <dbReference type="NCBI Taxonomy" id="992332"/>
    <lineage>
        <taxon>Eukaryota</taxon>
        <taxon>Metazoa</taxon>
        <taxon>Chordata</taxon>
        <taxon>Craniata</taxon>
        <taxon>Vertebrata</taxon>
        <taxon>Euteleostomi</taxon>
        <taxon>Actinopterygii</taxon>
        <taxon>Neopterygii</taxon>
        <taxon>Teleostei</taxon>
        <taxon>Ostariophysi</taxon>
        <taxon>Cypriniformes</taxon>
        <taxon>Nemacheilidae</taxon>
        <taxon>Triplophysa</taxon>
    </lineage>
</organism>
<accession>A0A9W7WZ28</accession>
<dbReference type="AlphaFoldDB" id="A0A9W7WZ28"/>
<feature type="signal peptide" evidence="3">
    <location>
        <begin position="1"/>
        <end position="39"/>
    </location>
</feature>
<evidence type="ECO:0000256" key="1">
    <source>
        <dbReference type="ARBA" id="ARBA00005964"/>
    </source>
</evidence>
<dbReference type="InterPro" id="IPR002018">
    <property type="entry name" value="CarbesteraseB"/>
</dbReference>
<dbReference type="InterPro" id="IPR019819">
    <property type="entry name" value="Carboxylesterase_B_CS"/>
</dbReference>
<feature type="chain" id="PRO_5040996749" evidence="3">
    <location>
        <begin position="40"/>
        <end position="309"/>
    </location>
</feature>
<evidence type="ECO:0000313" key="5">
    <source>
        <dbReference type="EMBL" id="KAI7810819.1"/>
    </source>
</evidence>
<dbReference type="InterPro" id="IPR051093">
    <property type="entry name" value="Neuroligin/BSAL"/>
</dbReference>
<evidence type="ECO:0000313" key="6">
    <source>
        <dbReference type="Proteomes" id="UP001059041"/>
    </source>
</evidence>
<dbReference type="PROSITE" id="PS00941">
    <property type="entry name" value="CARBOXYLESTERASE_B_2"/>
    <property type="match status" value="1"/>
</dbReference>
<evidence type="ECO:0000256" key="2">
    <source>
        <dbReference type="ARBA" id="ARBA00022729"/>
    </source>
</evidence>
<proteinExistence type="inferred from homology"/>
<reference evidence="5" key="1">
    <citation type="submission" date="2021-02" db="EMBL/GenBank/DDBJ databases">
        <title>Comparative genomics reveals that relaxation of natural selection precedes convergent phenotypic evolution of cavefish.</title>
        <authorList>
            <person name="Peng Z."/>
        </authorList>
    </citation>
    <scope>NUCLEOTIDE SEQUENCE</scope>
    <source>
        <tissue evidence="5">Muscle</tissue>
    </source>
</reference>
<name>A0A9W7WZ28_TRIRA</name>
<dbReference type="Gene3D" id="3.40.50.1820">
    <property type="entry name" value="alpha/beta hydrolase"/>
    <property type="match status" value="1"/>
</dbReference>
<dbReference type="Pfam" id="PF00135">
    <property type="entry name" value="COesterase"/>
    <property type="match status" value="1"/>
</dbReference>
<comment type="caution">
    <text evidence="5">The sequence shown here is derived from an EMBL/GenBank/DDBJ whole genome shotgun (WGS) entry which is preliminary data.</text>
</comment>
<feature type="domain" description="Carboxylesterase type B" evidence="4">
    <location>
        <begin position="42"/>
        <end position="224"/>
    </location>
</feature>
<comment type="similarity">
    <text evidence="1">Belongs to the type-B carboxylesterase/lipase family.</text>
</comment>
<dbReference type="InterPro" id="IPR029058">
    <property type="entry name" value="AB_hydrolase_fold"/>
</dbReference>
<gene>
    <name evidence="5" type="ORF">IRJ41_006920</name>
</gene>
<keyword evidence="2 3" id="KW-0732">Signal</keyword>
<sequence>MSRLGGTTWIPLSMIHSLATLRLFTWIVLAAAWVSKAWAQQHPIVTTNYGKLRGLKTALPNEILGPVEQYLGIPYALPPTGERRFQPPEPPMSWPGIRNATQFAPVCPQFLEDRFLLNDMLPVWFTANLDTVVTYVQDQSEDCLYLNIYVPTEDGAHTVKGDDFTKNEGGDNKDIHDENGLRPVMVYIHGGSYMEGTGNMIDGSILASYGNVIVVTLNYRLGVLVPNPHPTPSYHPPFLFRLPHTPPSHLLSPFSSLLLFLSLSNPICCILLFHHPRALQRRLSFSFFYFFRCFDMSDSSGSPGTGYRA</sequence>